<evidence type="ECO:0000256" key="9">
    <source>
        <dbReference type="ARBA" id="ARBA00022837"/>
    </source>
</evidence>
<evidence type="ECO:0000256" key="10">
    <source>
        <dbReference type="PROSITE-ProRule" id="PRU01240"/>
    </source>
</evidence>
<evidence type="ECO:0000256" key="1">
    <source>
        <dbReference type="ARBA" id="ARBA00001913"/>
    </source>
</evidence>
<dbReference type="InterPro" id="IPR034202">
    <property type="entry name" value="Subtilisin_Carlsberg-like"/>
</dbReference>
<dbReference type="InterPro" id="IPR022398">
    <property type="entry name" value="Peptidase_S8_His-AS"/>
</dbReference>
<reference evidence="14" key="3">
    <citation type="submission" date="2016-12" db="EMBL/GenBank/DDBJ databases">
        <authorList>
            <person name="Song W.-J."/>
            <person name="Kurnit D.M."/>
        </authorList>
    </citation>
    <scope>NUCLEOTIDE SEQUENCE</scope>
    <source>
        <strain evidence="14">SSII-1</strain>
    </source>
</reference>
<dbReference type="GO" id="GO:0046872">
    <property type="term" value="F:metal ion binding"/>
    <property type="evidence" value="ECO:0007669"/>
    <property type="project" value="UniProtKB-KW"/>
</dbReference>
<feature type="chain" id="PRO_5004158974" evidence="12">
    <location>
        <begin position="29"/>
        <end position="434"/>
    </location>
</feature>
<evidence type="ECO:0000256" key="5">
    <source>
        <dbReference type="ARBA" id="ARBA00022670"/>
    </source>
</evidence>
<keyword evidence="12" id="KW-0732">Signal</keyword>
<dbReference type="MEROPS" id="S08.113"/>
<dbReference type="GO" id="GO:0005576">
    <property type="term" value="C:extracellular region"/>
    <property type="evidence" value="ECO:0007669"/>
    <property type="project" value="UniProtKB-SubCell"/>
</dbReference>
<evidence type="ECO:0000256" key="3">
    <source>
        <dbReference type="ARBA" id="ARBA00011073"/>
    </source>
</evidence>
<reference evidence="14" key="2">
    <citation type="submission" date="1998-01" db="EMBL/GenBank/DDBJ databases">
        <title>Mosquitocidal-Toxin Degrading Protease From Tropical Bacillus sphaericus With Homology To Subtilisin-Like Proteases From Antarctic Bacilli.</title>
        <authorList>
            <person name="Wati M.R."/>
            <person name="Thanabalu T."/>
            <person name="Porter A.G."/>
        </authorList>
    </citation>
    <scope>NUCLEOTIDE SEQUENCE</scope>
    <source>
        <strain evidence="14">SSII-1</strain>
    </source>
</reference>
<proteinExistence type="inferred from homology"/>
<dbReference type="SUPFAM" id="SSF52743">
    <property type="entry name" value="Subtilisin-like"/>
    <property type="match status" value="1"/>
</dbReference>
<evidence type="ECO:0000256" key="6">
    <source>
        <dbReference type="ARBA" id="ARBA00022723"/>
    </source>
</evidence>
<keyword evidence="6" id="KW-0479">Metal-binding</keyword>
<accession>O54327</accession>
<dbReference type="InterPro" id="IPR000209">
    <property type="entry name" value="Peptidase_S8/S53_dom"/>
</dbReference>
<dbReference type="CDD" id="cd07477">
    <property type="entry name" value="Peptidases_S8_Subtilisin_subset"/>
    <property type="match status" value="1"/>
</dbReference>
<dbReference type="InterPro" id="IPR023827">
    <property type="entry name" value="Peptidase_S8_Asp-AS"/>
</dbReference>
<evidence type="ECO:0000256" key="2">
    <source>
        <dbReference type="ARBA" id="ARBA00004613"/>
    </source>
</evidence>
<feature type="signal peptide" evidence="12">
    <location>
        <begin position="1"/>
        <end position="28"/>
    </location>
</feature>
<keyword evidence="7 10" id="KW-0378">Hydrolase</keyword>
<keyword evidence="8 10" id="KW-0720">Serine protease</keyword>
<dbReference type="InterPro" id="IPR050131">
    <property type="entry name" value="Peptidase_S8_subtilisin-like"/>
</dbReference>
<dbReference type="GO" id="GO:0006508">
    <property type="term" value="P:proteolysis"/>
    <property type="evidence" value="ECO:0007669"/>
    <property type="project" value="UniProtKB-KW"/>
</dbReference>
<evidence type="ECO:0000256" key="7">
    <source>
        <dbReference type="ARBA" id="ARBA00022801"/>
    </source>
</evidence>
<dbReference type="Gene3D" id="3.40.50.200">
    <property type="entry name" value="Peptidase S8/S53 domain"/>
    <property type="match status" value="1"/>
</dbReference>
<protein>
    <submittedName>
        <fullName evidence="14">Toxin degrading protease</fullName>
    </submittedName>
</protein>
<dbReference type="EMBL" id="U32628">
    <property type="protein sequence ID" value="AAB93489.1"/>
    <property type="molecule type" value="Genomic_DNA"/>
</dbReference>
<dbReference type="Pfam" id="PF00082">
    <property type="entry name" value="Peptidase_S8"/>
    <property type="match status" value="1"/>
</dbReference>
<reference evidence="14" key="1">
    <citation type="submission" date="1995-07" db="EMBL/GenBank/DDBJ databases">
        <authorList>
            <person name="Kurtz D.T."/>
            <person name="Dey M."/>
        </authorList>
    </citation>
    <scope>NUCLEOTIDE SEQUENCE</scope>
    <source>
        <strain evidence="14">SSII-1</strain>
    </source>
</reference>
<dbReference type="GO" id="GO:0004252">
    <property type="term" value="F:serine-type endopeptidase activity"/>
    <property type="evidence" value="ECO:0007669"/>
    <property type="project" value="UniProtKB-UniRule"/>
</dbReference>
<dbReference type="InterPro" id="IPR023828">
    <property type="entry name" value="Peptidase_S8_Ser-AS"/>
</dbReference>
<dbReference type="AlphaFoldDB" id="O54327"/>
<dbReference type="InterPro" id="IPR036852">
    <property type="entry name" value="Peptidase_S8/S53_dom_sf"/>
</dbReference>
<comment type="similarity">
    <text evidence="3 10 11">Belongs to the peptidase S8 family.</text>
</comment>
<dbReference type="PROSITE" id="PS51892">
    <property type="entry name" value="SUBTILASE"/>
    <property type="match status" value="1"/>
</dbReference>
<keyword evidence="5 10" id="KW-0645">Protease</keyword>
<evidence type="ECO:0000256" key="12">
    <source>
        <dbReference type="SAM" id="SignalP"/>
    </source>
</evidence>
<name>O54327_LYSSH</name>
<keyword evidence="4" id="KW-0964">Secreted</keyword>
<dbReference type="PRINTS" id="PR00723">
    <property type="entry name" value="SUBTILISIN"/>
</dbReference>
<feature type="domain" description="Peptidase S8/S53" evidence="13">
    <location>
        <begin position="149"/>
        <end position="408"/>
    </location>
</feature>
<evidence type="ECO:0000313" key="14">
    <source>
        <dbReference type="EMBL" id="AAB93489.1"/>
    </source>
</evidence>
<sequence>MERMKKMKSTLLSLLIAGSVINPVYATAMDSEDSLGNDGGQEKFRVYVEANKKTEKSTLKTQYSARWELTENGFSTDMNEKQFEALQKNKNFTVTKVPIVTLDTIGLEDDSMVENETLDLVTSLRASQQIPWGIKAIYNNDTLTCTTGGSGINIAVLDTGVNISHPDLVNNVEQCKDFTGATTPINNSCTDRNGHGTHVAGTALADGGSDQAGIYGVAPDADLWAYKVLLDSGSGYSDDIAAAIRHAADQATATGTKTIISMSLGSSANNSLISSAVNYAYSKGVLIVAAAGNSGYAQGTIGYPGALPNAIAVAALENVQQNGTYRVADYSSRGYISTAGDYVIQEGDIEISAPGSSVYSTWYNGGYNTISGTSMATPHVSGLAAKIWAENPSLSNTQLRSNLQERAKSVDIKGGYGAAIGDDYASGFGFARVQ</sequence>
<evidence type="ECO:0000256" key="8">
    <source>
        <dbReference type="ARBA" id="ARBA00022825"/>
    </source>
</evidence>
<dbReference type="PROSITE" id="PS00138">
    <property type="entry name" value="SUBTILASE_SER"/>
    <property type="match status" value="1"/>
</dbReference>
<dbReference type="PROSITE" id="PS00137">
    <property type="entry name" value="SUBTILASE_HIS"/>
    <property type="match status" value="1"/>
</dbReference>
<feature type="active site" description="Charge relay system" evidence="10">
    <location>
        <position position="195"/>
    </location>
</feature>
<feature type="active site" description="Charge relay system" evidence="10">
    <location>
        <position position="158"/>
    </location>
</feature>
<evidence type="ECO:0000256" key="11">
    <source>
        <dbReference type="RuleBase" id="RU003355"/>
    </source>
</evidence>
<dbReference type="PANTHER" id="PTHR43806">
    <property type="entry name" value="PEPTIDASE S8"/>
    <property type="match status" value="1"/>
</dbReference>
<feature type="active site" description="Charge relay system" evidence="10">
    <location>
        <position position="374"/>
    </location>
</feature>
<dbReference type="PROSITE" id="PS00136">
    <property type="entry name" value="SUBTILASE_ASP"/>
    <property type="match status" value="1"/>
</dbReference>
<keyword evidence="9" id="KW-0106">Calcium</keyword>
<evidence type="ECO:0000259" key="13">
    <source>
        <dbReference type="Pfam" id="PF00082"/>
    </source>
</evidence>
<dbReference type="PANTHER" id="PTHR43806:SF11">
    <property type="entry name" value="CEREVISIN-RELATED"/>
    <property type="match status" value="1"/>
</dbReference>
<dbReference type="InterPro" id="IPR015500">
    <property type="entry name" value="Peptidase_S8_subtilisin-rel"/>
</dbReference>
<evidence type="ECO:0000256" key="4">
    <source>
        <dbReference type="ARBA" id="ARBA00022525"/>
    </source>
</evidence>
<comment type="subcellular location">
    <subcellularLocation>
        <location evidence="2">Secreted</location>
    </subcellularLocation>
</comment>
<comment type="cofactor">
    <cofactor evidence="1">
        <name>Ca(2+)</name>
        <dbReference type="ChEBI" id="CHEBI:29108"/>
    </cofactor>
</comment>
<organism evidence="14">
    <name type="scientific">Lysinibacillus sphaericus</name>
    <name type="common">Bacillus sphaericus</name>
    <dbReference type="NCBI Taxonomy" id="1421"/>
    <lineage>
        <taxon>Bacteria</taxon>
        <taxon>Bacillati</taxon>
        <taxon>Bacillota</taxon>
        <taxon>Bacilli</taxon>
        <taxon>Bacillales</taxon>
        <taxon>Bacillaceae</taxon>
        <taxon>Lysinibacillus</taxon>
    </lineage>
</organism>